<organism evidence="1 2">
    <name type="scientific">Dreissena polymorpha</name>
    <name type="common">Zebra mussel</name>
    <name type="synonym">Mytilus polymorpha</name>
    <dbReference type="NCBI Taxonomy" id="45954"/>
    <lineage>
        <taxon>Eukaryota</taxon>
        <taxon>Metazoa</taxon>
        <taxon>Spiralia</taxon>
        <taxon>Lophotrochozoa</taxon>
        <taxon>Mollusca</taxon>
        <taxon>Bivalvia</taxon>
        <taxon>Autobranchia</taxon>
        <taxon>Heteroconchia</taxon>
        <taxon>Euheterodonta</taxon>
        <taxon>Imparidentia</taxon>
        <taxon>Neoheterodontei</taxon>
        <taxon>Myida</taxon>
        <taxon>Dreissenoidea</taxon>
        <taxon>Dreissenidae</taxon>
        <taxon>Dreissena</taxon>
    </lineage>
</organism>
<proteinExistence type="predicted"/>
<protein>
    <submittedName>
        <fullName evidence="1">Uncharacterized protein</fullName>
    </submittedName>
</protein>
<comment type="caution">
    <text evidence="1">The sequence shown here is derived from an EMBL/GenBank/DDBJ whole genome shotgun (WGS) entry which is preliminary data.</text>
</comment>
<gene>
    <name evidence="1" type="ORF">DPMN_044937</name>
</gene>
<evidence type="ECO:0000313" key="1">
    <source>
        <dbReference type="EMBL" id="KAH3738304.1"/>
    </source>
</evidence>
<dbReference type="EMBL" id="JAIWYP010000011">
    <property type="protein sequence ID" value="KAH3738304.1"/>
    <property type="molecule type" value="Genomic_DNA"/>
</dbReference>
<sequence length="70" mass="8040">MVLCVRLNCYTSHSCRDFWHSETQLQLFDPVAELLEPITVVLHMSSNISKKQLQIFDPVAELLEPITVVL</sequence>
<evidence type="ECO:0000313" key="2">
    <source>
        <dbReference type="Proteomes" id="UP000828390"/>
    </source>
</evidence>
<dbReference type="Proteomes" id="UP000828390">
    <property type="component" value="Unassembled WGS sequence"/>
</dbReference>
<keyword evidence="2" id="KW-1185">Reference proteome</keyword>
<accession>A0A9D4D5F5</accession>
<name>A0A9D4D5F5_DREPO</name>
<reference evidence="1" key="2">
    <citation type="submission" date="2020-11" db="EMBL/GenBank/DDBJ databases">
        <authorList>
            <person name="McCartney M.A."/>
            <person name="Auch B."/>
            <person name="Kono T."/>
            <person name="Mallez S."/>
            <person name="Becker A."/>
            <person name="Gohl D.M."/>
            <person name="Silverstein K.A.T."/>
            <person name="Koren S."/>
            <person name="Bechman K.B."/>
            <person name="Herman A."/>
            <person name="Abrahante J.E."/>
            <person name="Garbe J."/>
        </authorList>
    </citation>
    <scope>NUCLEOTIDE SEQUENCE</scope>
    <source>
        <strain evidence="1">Duluth1</strain>
        <tissue evidence="1">Whole animal</tissue>
    </source>
</reference>
<reference evidence="1" key="1">
    <citation type="journal article" date="2019" name="bioRxiv">
        <title>The Genome of the Zebra Mussel, Dreissena polymorpha: A Resource for Invasive Species Research.</title>
        <authorList>
            <person name="McCartney M.A."/>
            <person name="Auch B."/>
            <person name="Kono T."/>
            <person name="Mallez S."/>
            <person name="Zhang Y."/>
            <person name="Obille A."/>
            <person name="Becker A."/>
            <person name="Abrahante J.E."/>
            <person name="Garbe J."/>
            <person name="Badalamenti J.P."/>
            <person name="Herman A."/>
            <person name="Mangelson H."/>
            <person name="Liachko I."/>
            <person name="Sullivan S."/>
            <person name="Sone E.D."/>
            <person name="Koren S."/>
            <person name="Silverstein K.A.T."/>
            <person name="Beckman K.B."/>
            <person name="Gohl D.M."/>
        </authorList>
    </citation>
    <scope>NUCLEOTIDE SEQUENCE</scope>
    <source>
        <strain evidence="1">Duluth1</strain>
        <tissue evidence="1">Whole animal</tissue>
    </source>
</reference>
<dbReference type="AlphaFoldDB" id="A0A9D4D5F5"/>